<name>A0A6J5MZ15_9CAUD</name>
<protein>
    <submittedName>
        <fullName evidence="1">Uncharacterized protein</fullName>
    </submittedName>
</protein>
<proteinExistence type="predicted"/>
<dbReference type="EMBL" id="LR796560">
    <property type="protein sequence ID" value="CAB4151682.1"/>
    <property type="molecule type" value="Genomic_DNA"/>
</dbReference>
<reference evidence="1" key="1">
    <citation type="submission" date="2020-04" db="EMBL/GenBank/DDBJ databases">
        <authorList>
            <person name="Chiriac C."/>
            <person name="Salcher M."/>
            <person name="Ghai R."/>
            <person name="Kavagutti S V."/>
        </authorList>
    </citation>
    <scope>NUCLEOTIDE SEQUENCE</scope>
</reference>
<gene>
    <name evidence="1" type="ORF">UFOVP600_28</name>
</gene>
<evidence type="ECO:0000313" key="1">
    <source>
        <dbReference type="EMBL" id="CAB4151682.1"/>
    </source>
</evidence>
<organism evidence="1">
    <name type="scientific">uncultured Caudovirales phage</name>
    <dbReference type="NCBI Taxonomy" id="2100421"/>
    <lineage>
        <taxon>Viruses</taxon>
        <taxon>Duplodnaviria</taxon>
        <taxon>Heunggongvirae</taxon>
        <taxon>Uroviricota</taxon>
        <taxon>Caudoviricetes</taxon>
        <taxon>Peduoviridae</taxon>
        <taxon>Maltschvirus</taxon>
        <taxon>Maltschvirus maltsch</taxon>
    </lineage>
</organism>
<sequence length="109" mass="13131">MTKQEIKLKKKIESELRNKEFAKNKDYYESLIGIIVTWTPLFIEYFEELNNVMPEFFTNDVIKVLERNANSLYWKNSKEDKAELAQEHTDNLSEFRKITEQSFKLKEKC</sequence>
<accession>A0A6J5MZ15</accession>